<evidence type="ECO:0000313" key="2">
    <source>
        <dbReference type="EMBL" id="TKB98899.1"/>
    </source>
</evidence>
<reference evidence="2 3" key="1">
    <citation type="submission" date="2019-04" db="EMBL/GenBank/DDBJ databases">
        <title>Pedobacter sp. AR-3-17 sp. nov., isolated from Arctic soil.</title>
        <authorList>
            <person name="Dahal R.H."/>
            <person name="Kim D.-U."/>
        </authorList>
    </citation>
    <scope>NUCLEOTIDE SEQUENCE [LARGE SCALE GENOMIC DNA]</scope>
    <source>
        <strain evidence="2 3">AR-3-17</strain>
    </source>
</reference>
<protein>
    <submittedName>
        <fullName evidence="2">Type IX secretion system membrane protein PorP/SprF</fullName>
    </submittedName>
</protein>
<name>A0A4U1C439_9SPHI</name>
<feature type="chain" id="PRO_5021013451" evidence="1">
    <location>
        <begin position="24"/>
        <end position="328"/>
    </location>
</feature>
<proteinExistence type="predicted"/>
<dbReference type="OrthoDB" id="1493187at2"/>
<dbReference type="Pfam" id="PF11751">
    <property type="entry name" value="PorP_SprF"/>
    <property type="match status" value="1"/>
</dbReference>
<keyword evidence="1" id="KW-0732">Signal</keyword>
<dbReference type="NCBIfam" id="TIGR03519">
    <property type="entry name" value="T9SS_PorP_fam"/>
    <property type="match status" value="1"/>
</dbReference>
<sequence length="328" mass="35971">MIRMKKTIIFYFFLLASVFNANAQQDPQYSQYMFNTLVINPAYAGYKEVLNAGVLNRDQWLNIAGAPKTQSIILDGSFGNDEKIGLALSVVNDKLGLQGQTTAYLNYAYRLQVGANSRLALGLGVGVGQYTLNGGGATTDDPNDPSFSYGKSSFIVPDARVGVHYSNDRFYAGLSTTNLFSRAIDYSNATKNIVARQGRHFFLTAGYLIYVNDFLKFKPSFLIKEDTKGPTNLDINNFVLLGEKVWLGASYRTSVNLLNKSGVVGSIKSPDAIVGLVELFAGKGWRLGYAYDHTISSLQGNAGATHELSVGYTFGSKREVKILSPRYF</sequence>
<dbReference type="InterPro" id="IPR019861">
    <property type="entry name" value="PorP/SprF_Bacteroidetes"/>
</dbReference>
<keyword evidence="3" id="KW-1185">Reference proteome</keyword>
<organism evidence="2 3">
    <name type="scientific">Pedobacter cryophilus</name>
    <dbReference type="NCBI Taxonomy" id="2571271"/>
    <lineage>
        <taxon>Bacteria</taxon>
        <taxon>Pseudomonadati</taxon>
        <taxon>Bacteroidota</taxon>
        <taxon>Sphingobacteriia</taxon>
        <taxon>Sphingobacteriales</taxon>
        <taxon>Sphingobacteriaceae</taxon>
        <taxon>Pedobacter</taxon>
    </lineage>
</organism>
<dbReference type="Proteomes" id="UP000308181">
    <property type="component" value="Unassembled WGS sequence"/>
</dbReference>
<feature type="signal peptide" evidence="1">
    <location>
        <begin position="1"/>
        <end position="23"/>
    </location>
</feature>
<evidence type="ECO:0000256" key="1">
    <source>
        <dbReference type="SAM" id="SignalP"/>
    </source>
</evidence>
<evidence type="ECO:0000313" key="3">
    <source>
        <dbReference type="Proteomes" id="UP000308181"/>
    </source>
</evidence>
<comment type="caution">
    <text evidence="2">The sequence shown here is derived from an EMBL/GenBank/DDBJ whole genome shotgun (WGS) entry which is preliminary data.</text>
</comment>
<dbReference type="EMBL" id="SWBP01000002">
    <property type="protein sequence ID" value="TKB98899.1"/>
    <property type="molecule type" value="Genomic_DNA"/>
</dbReference>
<gene>
    <name evidence="2" type="ORF">FA046_07230</name>
</gene>
<dbReference type="AlphaFoldDB" id="A0A4U1C439"/>
<accession>A0A4U1C439</accession>